<feature type="transmembrane region" description="Helical" evidence="7">
    <location>
        <begin position="246"/>
        <end position="264"/>
    </location>
</feature>
<keyword evidence="4 7" id="KW-0812">Transmembrane</keyword>
<dbReference type="SUPFAM" id="SSF161098">
    <property type="entry name" value="MetI-like"/>
    <property type="match status" value="1"/>
</dbReference>
<dbReference type="GO" id="GO:0005886">
    <property type="term" value="C:plasma membrane"/>
    <property type="evidence" value="ECO:0007669"/>
    <property type="project" value="UniProtKB-SubCell"/>
</dbReference>
<dbReference type="PROSITE" id="PS50928">
    <property type="entry name" value="ABC_TM1"/>
    <property type="match status" value="1"/>
</dbReference>
<keyword evidence="3" id="KW-1003">Cell membrane</keyword>
<dbReference type="Pfam" id="PF00528">
    <property type="entry name" value="BPD_transp_1"/>
    <property type="match status" value="1"/>
</dbReference>
<feature type="domain" description="ABC transmembrane type-1" evidence="8">
    <location>
        <begin position="72"/>
        <end position="264"/>
    </location>
</feature>
<evidence type="ECO:0000256" key="1">
    <source>
        <dbReference type="ARBA" id="ARBA00004651"/>
    </source>
</evidence>
<feature type="transmembrane region" description="Helical" evidence="7">
    <location>
        <begin position="110"/>
        <end position="128"/>
    </location>
</feature>
<evidence type="ECO:0000259" key="8">
    <source>
        <dbReference type="PROSITE" id="PS50928"/>
    </source>
</evidence>
<keyword evidence="6 7" id="KW-0472">Membrane</keyword>
<name>A0A2Y9BMA8_9FIRM</name>
<reference evidence="9 10" key="1">
    <citation type="submission" date="2018-05" db="EMBL/GenBank/DDBJ databases">
        <title>The Hungate 1000. A catalogue of reference genomes from the rumen microbiome.</title>
        <authorList>
            <person name="Kelly W."/>
        </authorList>
    </citation>
    <scope>NUCLEOTIDE SEQUENCE [LARGE SCALE GENOMIC DNA]</scope>
    <source>
        <strain evidence="9 10">NLAE-zl-C242</strain>
    </source>
</reference>
<organism evidence="9 10">
    <name type="scientific">Faecalicatena orotica</name>
    <dbReference type="NCBI Taxonomy" id="1544"/>
    <lineage>
        <taxon>Bacteria</taxon>
        <taxon>Bacillati</taxon>
        <taxon>Bacillota</taxon>
        <taxon>Clostridia</taxon>
        <taxon>Lachnospirales</taxon>
        <taxon>Lachnospiraceae</taxon>
        <taxon>Faecalicatena</taxon>
    </lineage>
</organism>
<comment type="similarity">
    <text evidence="7">Belongs to the binding-protein-dependent transport system permease family.</text>
</comment>
<dbReference type="EMBL" id="QGDL01000024">
    <property type="protein sequence ID" value="PWJ19063.1"/>
    <property type="molecule type" value="Genomic_DNA"/>
</dbReference>
<sequence>MKMKMGMRIGRVIRDGILIIFAILFLLPLYWMFSLSLKDTVQAAGEPWAIPNGLHFENFSAAWQRIDIPNLLKNSFIYTAGALVLCLAVSVMIAYAITRMRMKHANSFRMYFTIGMLVPIAVMMIPVYRLVMTLGIKGTYWSLILPYAAFTMASAILMICAFFRSIPVEMEEAAAIDGCNVYRTFISIMVPMVKPALVTQAMMVYITNWNEYALASVLAMGEDMRSIPLALDLFFGQFNITNWGEVGAAVAITSLPVIVVFMFCNKQIEQAMCGSSGLK</sequence>
<dbReference type="InterPro" id="IPR035906">
    <property type="entry name" value="MetI-like_sf"/>
</dbReference>
<dbReference type="RefSeq" id="WP_109733924.1">
    <property type="nucleotide sequence ID" value="NZ_BAAACK010000028.1"/>
</dbReference>
<evidence type="ECO:0000256" key="4">
    <source>
        <dbReference type="ARBA" id="ARBA00022692"/>
    </source>
</evidence>
<comment type="caution">
    <text evidence="9">The sequence shown here is derived from an EMBL/GenBank/DDBJ whole genome shotgun (WGS) entry which is preliminary data.</text>
</comment>
<evidence type="ECO:0000256" key="5">
    <source>
        <dbReference type="ARBA" id="ARBA00022989"/>
    </source>
</evidence>
<gene>
    <name evidence="9" type="ORF">A8806_12425</name>
</gene>
<feature type="transmembrane region" description="Helical" evidence="7">
    <location>
        <begin position="184"/>
        <end position="206"/>
    </location>
</feature>
<evidence type="ECO:0000256" key="7">
    <source>
        <dbReference type="RuleBase" id="RU363032"/>
    </source>
</evidence>
<feature type="transmembrane region" description="Helical" evidence="7">
    <location>
        <begin position="12"/>
        <end position="33"/>
    </location>
</feature>
<proteinExistence type="inferred from homology"/>
<dbReference type="PANTHER" id="PTHR43744:SF8">
    <property type="entry name" value="SN-GLYCEROL-3-PHOSPHATE TRANSPORT SYSTEM PERMEASE PROTEIN UGPE"/>
    <property type="match status" value="1"/>
</dbReference>
<feature type="transmembrane region" description="Helical" evidence="7">
    <location>
        <begin position="76"/>
        <end position="98"/>
    </location>
</feature>
<dbReference type="AlphaFoldDB" id="A0A2Y9BMA8"/>
<dbReference type="CDD" id="cd06261">
    <property type="entry name" value="TM_PBP2"/>
    <property type="match status" value="1"/>
</dbReference>
<dbReference type="InterPro" id="IPR000515">
    <property type="entry name" value="MetI-like"/>
</dbReference>
<evidence type="ECO:0000256" key="3">
    <source>
        <dbReference type="ARBA" id="ARBA00022475"/>
    </source>
</evidence>
<dbReference type="OrthoDB" id="42677at2"/>
<evidence type="ECO:0000313" key="10">
    <source>
        <dbReference type="Proteomes" id="UP000245845"/>
    </source>
</evidence>
<feature type="transmembrane region" description="Helical" evidence="7">
    <location>
        <begin position="140"/>
        <end position="163"/>
    </location>
</feature>
<dbReference type="PANTHER" id="PTHR43744">
    <property type="entry name" value="ABC TRANSPORTER PERMEASE PROTEIN MG189-RELATED-RELATED"/>
    <property type="match status" value="1"/>
</dbReference>
<evidence type="ECO:0000313" key="9">
    <source>
        <dbReference type="EMBL" id="PWJ19063.1"/>
    </source>
</evidence>
<keyword evidence="5 7" id="KW-1133">Transmembrane helix</keyword>
<accession>A0A2Y9BMA8</accession>
<protein>
    <submittedName>
        <fullName evidence="9">Carbohydrate ABC transporter membrane protein 2 (CUT1 family)</fullName>
    </submittedName>
</protein>
<keyword evidence="10" id="KW-1185">Reference proteome</keyword>
<dbReference type="GO" id="GO:0055085">
    <property type="term" value="P:transmembrane transport"/>
    <property type="evidence" value="ECO:0007669"/>
    <property type="project" value="InterPro"/>
</dbReference>
<evidence type="ECO:0000256" key="6">
    <source>
        <dbReference type="ARBA" id="ARBA00023136"/>
    </source>
</evidence>
<comment type="subcellular location">
    <subcellularLocation>
        <location evidence="1 7">Cell membrane</location>
        <topology evidence="1 7">Multi-pass membrane protein</topology>
    </subcellularLocation>
</comment>
<dbReference type="Gene3D" id="1.10.3720.10">
    <property type="entry name" value="MetI-like"/>
    <property type="match status" value="1"/>
</dbReference>
<evidence type="ECO:0000256" key="2">
    <source>
        <dbReference type="ARBA" id="ARBA00022448"/>
    </source>
</evidence>
<keyword evidence="2 7" id="KW-0813">Transport</keyword>
<dbReference type="Proteomes" id="UP000245845">
    <property type="component" value="Unassembled WGS sequence"/>
</dbReference>